<dbReference type="Proteomes" id="UP000481288">
    <property type="component" value="Unassembled WGS sequence"/>
</dbReference>
<name>A0A7D8UQW6_9HELO</name>
<gene>
    <name evidence="3" type="ORF">LCER1_G006050</name>
</gene>
<dbReference type="InterPro" id="IPR001214">
    <property type="entry name" value="SET_dom"/>
</dbReference>
<accession>A0A7D8UQW6</accession>
<protein>
    <recommendedName>
        <fullName evidence="2">SET domain-containing protein</fullName>
    </recommendedName>
</protein>
<dbReference type="EMBL" id="QGMG01000508">
    <property type="protein sequence ID" value="TVY53065.1"/>
    <property type="molecule type" value="Genomic_DNA"/>
</dbReference>
<feature type="compositionally biased region" description="Pro residues" evidence="1">
    <location>
        <begin position="43"/>
        <end position="52"/>
    </location>
</feature>
<evidence type="ECO:0000259" key="2">
    <source>
        <dbReference type="PROSITE" id="PS50280"/>
    </source>
</evidence>
<dbReference type="Pfam" id="PF00856">
    <property type="entry name" value="SET"/>
    <property type="match status" value="1"/>
</dbReference>
<dbReference type="PROSITE" id="PS50280">
    <property type="entry name" value="SET"/>
    <property type="match status" value="1"/>
</dbReference>
<feature type="domain" description="SET" evidence="2">
    <location>
        <begin position="54"/>
        <end position="194"/>
    </location>
</feature>
<keyword evidence="4" id="KW-1185">Reference proteome</keyword>
<proteinExistence type="predicted"/>
<dbReference type="SUPFAM" id="SSF82199">
    <property type="entry name" value="SET domain"/>
    <property type="match status" value="1"/>
</dbReference>
<dbReference type="Gene3D" id="2.170.270.10">
    <property type="entry name" value="SET domain"/>
    <property type="match status" value="1"/>
</dbReference>
<evidence type="ECO:0000256" key="1">
    <source>
        <dbReference type="SAM" id="MobiDB-lite"/>
    </source>
</evidence>
<organism evidence="3 4">
    <name type="scientific">Lachnellula cervina</name>
    <dbReference type="NCBI Taxonomy" id="1316786"/>
    <lineage>
        <taxon>Eukaryota</taxon>
        <taxon>Fungi</taxon>
        <taxon>Dikarya</taxon>
        <taxon>Ascomycota</taxon>
        <taxon>Pezizomycotina</taxon>
        <taxon>Leotiomycetes</taxon>
        <taxon>Helotiales</taxon>
        <taxon>Lachnaceae</taxon>
        <taxon>Lachnellula</taxon>
    </lineage>
</organism>
<evidence type="ECO:0000313" key="4">
    <source>
        <dbReference type="Proteomes" id="UP000481288"/>
    </source>
</evidence>
<evidence type="ECO:0000313" key="3">
    <source>
        <dbReference type="EMBL" id="TVY53065.1"/>
    </source>
</evidence>
<sequence length="209" mass="22670">MPPKTPKNWPPEIPYLTAPAYSKTLSPQDLTSLKTPPKDSALIPPPSTPKGPSPLVKITPITTPTHPACGQSGLFAASDLKPGQFILQYLGMIHVSPNTNSPEGAHDSHADSDYDLSLDRELGIGIDADCMGNEARFINDYRGVVERANAEFRECWDGRRGERGMGVWVLGEGKKASGKRKGVRKGQEILVSYGRGFWGARKDVEEEGG</sequence>
<comment type="caution">
    <text evidence="3">The sequence shown here is derived from an EMBL/GenBank/DDBJ whole genome shotgun (WGS) entry which is preliminary data.</text>
</comment>
<reference evidence="3 4" key="1">
    <citation type="submission" date="2018-05" db="EMBL/GenBank/DDBJ databases">
        <title>Whole genome sequencing for identification of molecular markers to develop diagnostic detection tools for the regulated plant pathogen Lachnellula willkommii.</title>
        <authorList>
            <person name="Giroux E."/>
            <person name="Bilodeau G."/>
        </authorList>
    </citation>
    <scope>NUCLEOTIDE SEQUENCE [LARGE SCALE GENOMIC DNA]</scope>
    <source>
        <strain evidence="3 4">CBS 625.97</strain>
    </source>
</reference>
<dbReference type="InterPro" id="IPR046341">
    <property type="entry name" value="SET_dom_sf"/>
</dbReference>
<feature type="region of interest" description="Disordered" evidence="1">
    <location>
        <begin position="26"/>
        <end position="53"/>
    </location>
</feature>
<dbReference type="AlphaFoldDB" id="A0A7D8UQW6"/>
<dbReference type="OrthoDB" id="5792673at2759"/>